<accession>A0ACB9DD99</accession>
<proteinExistence type="predicted"/>
<name>A0ACB9DD99_9ASTR</name>
<protein>
    <submittedName>
        <fullName evidence="1">Uncharacterized protein</fullName>
    </submittedName>
</protein>
<comment type="caution">
    <text evidence="1">The sequence shown here is derived from an EMBL/GenBank/DDBJ whole genome shotgun (WGS) entry which is preliminary data.</text>
</comment>
<dbReference type="Proteomes" id="UP001056120">
    <property type="component" value="Linkage Group LG19"/>
</dbReference>
<keyword evidence="2" id="KW-1185">Reference proteome</keyword>
<reference evidence="2" key="1">
    <citation type="journal article" date="2022" name="Mol. Ecol. Resour.">
        <title>The genomes of chicory, endive, great burdock and yacon provide insights into Asteraceae palaeo-polyploidization history and plant inulin production.</title>
        <authorList>
            <person name="Fan W."/>
            <person name="Wang S."/>
            <person name="Wang H."/>
            <person name="Wang A."/>
            <person name="Jiang F."/>
            <person name="Liu H."/>
            <person name="Zhao H."/>
            <person name="Xu D."/>
            <person name="Zhang Y."/>
        </authorList>
    </citation>
    <scope>NUCLEOTIDE SEQUENCE [LARGE SCALE GENOMIC DNA]</scope>
    <source>
        <strain evidence="2">cv. Yunnan</strain>
    </source>
</reference>
<reference evidence="1 2" key="2">
    <citation type="journal article" date="2022" name="Mol. Ecol. Resour.">
        <title>The genomes of chicory, endive, great burdock and yacon provide insights into Asteraceae paleo-polyploidization history and plant inulin production.</title>
        <authorList>
            <person name="Fan W."/>
            <person name="Wang S."/>
            <person name="Wang H."/>
            <person name="Wang A."/>
            <person name="Jiang F."/>
            <person name="Liu H."/>
            <person name="Zhao H."/>
            <person name="Xu D."/>
            <person name="Zhang Y."/>
        </authorList>
    </citation>
    <scope>NUCLEOTIDE SEQUENCE [LARGE SCALE GENOMIC DNA]</scope>
    <source>
        <strain evidence="2">cv. Yunnan</strain>
        <tissue evidence="1">Leaves</tissue>
    </source>
</reference>
<evidence type="ECO:0000313" key="1">
    <source>
        <dbReference type="EMBL" id="KAI3744604.1"/>
    </source>
</evidence>
<evidence type="ECO:0000313" key="2">
    <source>
        <dbReference type="Proteomes" id="UP001056120"/>
    </source>
</evidence>
<sequence length="108" mass="12150">MEAQKDNLRNFSDYMMTVLEIFLSYMLQVAFVPHPNGIDDTSYFVSRHSLSSIGTFDDQDCSDAASDTFEFFSDTKEMDECGDLAEFKAYACDVCPGLISLSRLISLI</sequence>
<organism evidence="1 2">
    <name type="scientific">Smallanthus sonchifolius</name>
    <dbReference type="NCBI Taxonomy" id="185202"/>
    <lineage>
        <taxon>Eukaryota</taxon>
        <taxon>Viridiplantae</taxon>
        <taxon>Streptophyta</taxon>
        <taxon>Embryophyta</taxon>
        <taxon>Tracheophyta</taxon>
        <taxon>Spermatophyta</taxon>
        <taxon>Magnoliopsida</taxon>
        <taxon>eudicotyledons</taxon>
        <taxon>Gunneridae</taxon>
        <taxon>Pentapetalae</taxon>
        <taxon>asterids</taxon>
        <taxon>campanulids</taxon>
        <taxon>Asterales</taxon>
        <taxon>Asteraceae</taxon>
        <taxon>Asteroideae</taxon>
        <taxon>Heliantheae alliance</taxon>
        <taxon>Millerieae</taxon>
        <taxon>Smallanthus</taxon>
    </lineage>
</organism>
<dbReference type="EMBL" id="CM042036">
    <property type="protein sequence ID" value="KAI3744604.1"/>
    <property type="molecule type" value="Genomic_DNA"/>
</dbReference>
<gene>
    <name evidence="1" type="ORF">L1987_57690</name>
</gene>